<dbReference type="GO" id="GO:0016740">
    <property type="term" value="F:transferase activity"/>
    <property type="evidence" value="ECO:0007669"/>
    <property type="project" value="UniProtKB-KW"/>
</dbReference>
<name>A0A4Q0T024_9BACT</name>
<dbReference type="InterPro" id="IPR041698">
    <property type="entry name" value="Methyltransf_25"/>
</dbReference>
<reference evidence="3 4" key="1">
    <citation type="submission" date="2018-11" db="EMBL/GenBank/DDBJ databases">
        <authorList>
            <person name="Mardanov A.V."/>
            <person name="Ravin N.V."/>
            <person name="Dedysh S.N."/>
        </authorList>
    </citation>
    <scope>NUCLEOTIDE SEQUENCE [LARGE SCALE GENOMIC DNA]</scope>
    <source>
        <strain evidence="3 4">AF10</strain>
    </source>
</reference>
<feature type="domain" description="Methyltransferase" evidence="2">
    <location>
        <begin position="121"/>
        <end position="214"/>
    </location>
</feature>
<dbReference type="EMBL" id="RDSM01000002">
    <property type="protein sequence ID" value="RXH56042.1"/>
    <property type="molecule type" value="Genomic_DNA"/>
</dbReference>
<dbReference type="SUPFAM" id="SSF53335">
    <property type="entry name" value="S-adenosyl-L-methionine-dependent methyltransferases"/>
    <property type="match status" value="1"/>
</dbReference>
<keyword evidence="4" id="KW-1185">Reference proteome</keyword>
<dbReference type="Pfam" id="PF13649">
    <property type="entry name" value="Methyltransf_25"/>
    <property type="match status" value="1"/>
</dbReference>
<dbReference type="RefSeq" id="WP_128913581.1">
    <property type="nucleotide sequence ID" value="NZ_RDSM01000002.1"/>
</dbReference>
<reference evidence="4" key="2">
    <citation type="submission" date="2019-02" db="EMBL/GenBank/DDBJ databases">
        <title>Granulicella sibirica sp. nov., a psychrotolerant acidobacterium isolated from an organic soil layer in forested tundra, West Siberia.</title>
        <authorList>
            <person name="Oshkin I.Y."/>
            <person name="Kulichevskaya I.S."/>
            <person name="Rijpstra W.I.C."/>
            <person name="Sinninghe Damste J.S."/>
            <person name="Rakitin A.L."/>
            <person name="Ravin N.V."/>
            <person name="Dedysh S.N."/>
        </authorList>
    </citation>
    <scope>NUCLEOTIDE SEQUENCE [LARGE SCALE GENOMIC DNA]</scope>
    <source>
        <strain evidence="4">AF10</strain>
    </source>
</reference>
<evidence type="ECO:0000313" key="3">
    <source>
        <dbReference type="EMBL" id="RXH56042.1"/>
    </source>
</evidence>
<dbReference type="CDD" id="cd02440">
    <property type="entry name" value="AdoMet_MTases"/>
    <property type="match status" value="1"/>
</dbReference>
<proteinExistence type="predicted"/>
<evidence type="ECO:0000256" key="1">
    <source>
        <dbReference type="ARBA" id="ARBA00022679"/>
    </source>
</evidence>
<gene>
    <name evidence="3" type="ORF">GRAN_2899</name>
</gene>
<keyword evidence="1" id="KW-0808">Transferase</keyword>
<sequence length="314" mass="35124">MTEEQRVPGFPKKLISFTRCLYDGAELNLSEGYTPTSAQDAWVHCGEVVCCACGATFHIDNGILNLLDQSSLDEESVNEQRQRNESQFTFDAMDTPDQRAHHEMEMSPTLEALPLTISQTILEVGCGEGRYTTVLAGRANVLAVDFSIGLLRILQRRLPQGTKNVGLVLGDVTTIKTATRKFDYVFSTLTSNLPTRRHRDALYRLAQTALQPRGRFVYSGHLQGIRHALSGQKKSEHYTPGGIYRYAFDLSEAAAEVKPYFKKVHARPIQIYFPMSRTLRLPTVGLSRLLEHVPFANRLGELVLVAADQPREAN</sequence>
<dbReference type="Proteomes" id="UP000289437">
    <property type="component" value="Unassembled WGS sequence"/>
</dbReference>
<dbReference type="AlphaFoldDB" id="A0A4Q0T024"/>
<evidence type="ECO:0000313" key="4">
    <source>
        <dbReference type="Proteomes" id="UP000289437"/>
    </source>
</evidence>
<dbReference type="OrthoDB" id="9772751at2"/>
<dbReference type="InterPro" id="IPR029063">
    <property type="entry name" value="SAM-dependent_MTases_sf"/>
</dbReference>
<organism evidence="3 4">
    <name type="scientific">Granulicella sibirica</name>
    <dbReference type="NCBI Taxonomy" id="2479048"/>
    <lineage>
        <taxon>Bacteria</taxon>
        <taxon>Pseudomonadati</taxon>
        <taxon>Acidobacteriota</taxon>
        <taxon>Terriglobia</taxon>
        <taxon>Terriglobales</taxon>
        <taxon>Acidobacteriaceae</taxon>
        <taxon>Granulicella</taxon>
    </lineage>
</organism>
<evidence type="ECO:0000259" key="2">
    <source>
        <dbReference type="Pfam" id="PF13649"/>
    </source>
</evidence>
<dbReference type="Gene3D" id="3.40.50.150">
    <property type="entry name" value="Vaccinia Virus protein VP39"/>
    <property type="match status" value="1"/>
</dbReference>
<protein>
    <recommendedName>
        <fullName evidence="2">Methyltransferase domain-containing protein</fullName>
    </recommendedName>
</protein>
<dbReference type="PANTHER" id="PTHR43861">
    <property type="entry name" value="TRANS-ACONITATE 2-METHYLTRANSFERASE-RELATED"/>
    <property type="match status" value="1"/>
</dbReference>
<accession>A0A4Q0T024</accession>
<comment type="caution">
    <text evidence="3">The sequence shown here is derived from an EMBL/GenBank/DDBJ whole genome shotgun (WGS) entry which is preliminary data.</text>
</comment>